<gene>
    <name evidence="3" type="ORF">B0T24DRAFT_620797</name>
</gene>
<evidence type="ECO:0000313" key="4">
    <source>
        <dbReference type="Proteomes" id="UP001287356"/>
    </source>
</evidence>
<dbReference type="AlphaFoldDB" id="A0AAE0KJB1"/>
<dbReference type="PANTHER" id="PTHR42901">
    <property type="entry name" value="ALCOHOL DEHYDROGENASE"/>
    <property type="match status" value="1"/>
</dbReference>
<evidence type="ECO:0000256" key="2">
    <source>
        <dbReference type="ARBA" id="ARBA00023002"/>
    </source>
</evidence>
<protein>
    <submittedName>
        <fullName evidence="3">Uncharacterized protein</fullName>
    </submittedName>
</protein>
<dbReference type="InterPro" id="IPR036291">
    <property type="entry name" value="NAD(P)-bd_dom_sf"/>
</dbReference>
<comment type="similarity">
    <text evidence="1">Belongs to the short-chain dehydrogenases/reductases (SDR) family.</text>
</comment>
<dbReference type="Proteomes" id="UP001287356">
    <property type="component" value="Unassembled WGS sequence"/>
</dbReference>
<dbReference type="GO" id="GO:0016491">
    <property type="term" value="F:oxidoreductase activity"/>
    <property type="evidence" value="ECO:0007669"/>
    <property type="project" value="UniProtKB-KW"/>
</dbReference>
<sequence>MASAVATNVTSTTHRTSYPAIDAARPELSQAGKTVLITGSTAGIGLAIAKGFTAASASTVIITGRDQDKLDNARALLEEQAAKANTGTLIVAKRADMSDPAVINALWTSLAERGIVVDVLVTNIAKFAVVKPLLELGTEYIWDTFGVNVRNLLLLTERFHGQANAADRPKVLLNVSTSSIHISNNAYQPFAAARPEYALTKGTAVLALQYIAQDVVPEKLQIINFNPGMIFTEPWRKAGVTEDFLPFDDASLPGNFAVWAASKEARFLHGRYVWASWDVEELAKGELKKRLDSDVDFLRVSVGGIRGSNLA</sequence>
<dbReference type="Gene3D" id="3.40.50.720">
    <property type="entry name" value="NAD(P)-binding Rossmann-like Domain"/>
    <property type="match status" value="1"/>
</dbReference>
<reference evidence="3" key="1">
    <citation type="journal article" date="2023" name="Mol. Phylogenet. Evol.">
        <title>Genome-scale phylogeny and comparative genomics of the fungal order Sordariales.</title>
        <authorList>
            <person name="Hensen N."/>
            <person name="Bonometti L."/>
            <person name="Westerberg I."/>
            <person name="Brannstrom I.O."/>
            <person name="Guillou S."/>
            <person name="Cros-Aarteil S."/>
            <person name="Calhoun S."/>
            <person name="Haridas S."/>
            <person name="Kuo A."/>
            <person name="Mondo S."/>
            <person name="Pangilinan J."/>
            <person name="Riley R."/>
            <person name="LaButti K."/>
            <person name="Andreopoulos B."/>
            <person name="Lipzen A."/>
            <person name="Chen C."/>
            <person name="Yan M."/>
            <person name="Daum C."/>
            <person name="Ng V."/>
            <person name="Clum A."/>
            <person name="Steindorff A."/>
            <person name="Ohm R.A."/>
            <person name="Martin F."/>
            <person name="Silar P."/>
            <person name="Natvig D.O."/>
            <person name="Lalanne C."/>
            <person name="Gautier V."/>
            <person name="Ament-Velasquez S.L."/>
            <person name="Kruys A."/>
            <person name="Hutchinson M.I."/>
            <person name="Powell A.J."/>
            <person name="Barry K."/>
            <person name="Miller A.N."/>
            <person name="Grigoriev I.V."/>
            <person name="Debuchy R."/>
            <person name="Gladieux P."/>
            <person name="Hiltunen Thoren M."/>
            <person name="Johannesson H."/>
        </authorList>
    </citation>
    <scope>NUCLEOTIDE SEQUENCE</scope>
    <source>
        <strain evidence="3">CBS 958.72</strain>
    </source>
</reference>
<name>A0AAE0KJB1_9PEZI</name>
<organism evidence="3 4">
    <name type="scientific">Lasiosphaeria ovina</name>
    <dbReference type="NCBI Taxonomy" id="92902"/>
    <lineage>
        <taxon>Eukaryota</taxon>
        <taxon>Fungi</taxon>
        <taxon>Dikarya</taxon>
        <taxon>Ascomycota</taxon>
        <taxon>Pezizomycotina</taxon>
        <taxon>Sordariomycetes</taxon>
        <taxon>Sordariomycetidae</taxon>
        <taxon>Sordariales</taxon>
        <taxon>Lasiosphaeriaceae</taxon>
        <taxon>Lasiosphaeria</taxon>
    </lineage>
</organism>
<reference evidence="3" key="2">
    <citation type="submission" date="2023-06" db="EMBL/GenBank/DDBJ databases">
        <authorList>
            <consortium name="Lawrence Berkeley National Laboratory"/>
            <person name="Haridas S."/>
            <person name="Hensen N."/>
            <person name="Bonometti L."/>
            <person name="Westerberg I."/>
            <person name="Brannstrom I.O."/>
            <person name="Guillou S."/>
            <person name="Cros-Aarteil S."/>
            <person name="Calhoun S."/>
            <person name="Kuo A."/>
            <person name="Mondo S."/>
            <person name="Pangilinan J."/>
            <person name="Riley R."/>
            <person name="Labutti K."/>
            <person name="Andreopoulos B."/>
            <person name="Lipzen A."/>
            <person name="Chen C."/>
            <person name="Yanf M."/>
            <person name="Daum C."/>
            <person name="Ng V."/>
            <person name="Clum A."/>
            <person name="Steindorff A."/>
            <person name="Ohm R."/>
            <person name="Martin F."/>
            <person name="Silar P."/>
            <person name="Natvig D."/>
            <person name="Lalanne C."/>
            <person name="Gautier V."/>
            <person name="Ament-Velasquez S.L."/>
            <person name="Kruys A."/>
            <person name="Hutchinson M.I."/>
            <person name="Powell A.J."/>
            <person name="Barry K."/>
            <person name="Miller A.N."/>
            <person name="Grigoriev I.V."/>
            <person name="Debuchy R."/>
            <person name="Gladieux P."/>
            <person name="Thoren M.H."/>
            <person name="Johannesson H."/>
        </authorList>
    </citation>
    <scope>NUCLEOTIDE SEQUENCE</scope>
    <source>
        <strain evidence="3">CBS 958.72</strain>
    </source>
</reference>
<dbReference type="EMBL" id="JAULSN010000003">
    <property type="protein sequence ID" value="KAK3377257.1"/>
    <property type="molecule type" value="Genomic_DNA"/>
</dbReference>
<comment type="caution">
    <text evidence="3">The sequence shown here is derived from an EMBL/GenBank/DDBJ whole genome shotgun (WGS) entry which is preliminary data.</text>
</comment>
<proteinExistence type="inferred from homology"/>
<dbReference type="PRINTS" id="PR00081">
    <property type="entry name" value="GDHRDH"/>
</dbReference>
<dbReference type="CDD" id="cd05233">
    <property type="entry name" value="SDR_c"/>
    <property type="match status" value="1"/>
</dbReference>
<evidence type="ECO:0000313" key="3">
    <source>
        <dbReference type="EMBL" id="KAK3377257.1"/>
    </source>
</evidence>
<accession>A0AAE0KJB1</accession>
<dbReference type="InterPro" id="IPR002347">
    <property type="entry name" value="SDR_fam"/>
</dbReference>
<keyword evidence="4" id="KW-1185">Reference proteome</keyword>
<dbReference type="PANTHER" id="PTHR42901:SF1">
    <property type="entry name" value="ALCOHOL DEHYDROGENASE"/>
    <property type="match status" value="1"/>
</dbReference>
<evidence type="ECO:0000256" key="1">
    <source>
        <dbReference type="ARBA" id="ARBA00006484"/>
    </source>
</evidence>
<dbReference type="SUPFAM" id="SSF51735">
    <property type="entry name" value="NAD(P)-binding Rossmann-fold domains"/>
    <property type="match status" value="1"/>
</dbReference>
<keyword evidence="2" id="KW-0560">Oxidoreductase</keyword>
<dbReference type="Pfam" id="PF00106">
    <property type="entry name" value="adh_short"/>
    <property type="match status" value="1"/>
</dbReference>